<organism evidence="1 2">
    <name type="scientific">Siphonobacter curvatus</name>
    <dbReference type="NCBI Taxonomy" id="2094562"/>
    <lineage>
        <taxon>Bacteria</taxon>
        <taxon>Pseudomonadati</taxon>
        <taxon>Bacteroidota</taxon>
        <taxon>Cytophagia</taxon>
        <taxon>Cytophagales</taxon>
        <taxon>Cytophagaceae</taxon>
        <taxon>Siphonobacter</taxon>
    </lineage>
</organism>
<comment type="caution">
    <text evidence="1">The sequence shown here is derived from an EMBL/GenBank/DDBJ whole genome shotgun (WGS) entry which is preliminary data.</text>
</comment>
<gene>
    <name evidence="1" type="ORF">C5O19_21595</name>
</gene>
<dbReference type="Gene3D" id="3.90.1140.10">
    <property type="entry name" value="Cyclic phosphodiesterase"/>
    <property type="match status" value="1"/>
</dbReference>
<dbReference type="AlphaFoldDB" id="A0A2S7IHM5"/>
<evidence type="ECO:0000313" key="2">
    <source>
        <dbReference type="Proteomes" id="UP000239590"/>
    </source>
</evidence>
<keyword evidence="2" id="KW-1185">Reference proteome</keyword>
<dbReference type="InterPro" id="IPR009097">
    <property type="entry name" value="Cyclic_Pdiesterase"/>
</dbReference>
<protein>
    <submittedName>
        <fullName evidence="1">Mutarotase</fullName>
    </submittedName>
</protein>
<evidence type="ECO:0000313" key="1">
    <source>
        <dbReference type="EMBL" id="PQA55135.1"/>
    </source>
</evidence>
<dbReference type="EMBL" id="PTRA01000005">
    <property type="protein sequence ID" value="PQA55135.1"/>
    <property type="molecule type" value="Genomic_DNA"/>
</dbReference>
<name>A0A2S7IHM5_9BACT</name>
<sequence length="227" mass="25949">MNIAQRYDALFEDACKKITSDQYQMDPLVSSSSDQRRGVTLIARPSKTVVDQIQSFLKPLQALEPAQYYYPTSDIHITILSIISCYEGFALSQIQPSDYSNVIKEALKDQTSFQLDFTGITASPAGIMIQGFWQEDSLSRIRTRLRTAFATTALQQSLDERYVLQTAHATVVRFQSPLQQKEELLNYLFAHRTHAFGTICIDTLELVSNDWYMKEKQLQTLDRFSLP</sequence>
<dbReference type="OrthoDB" id="2326088at2"/>
<dbReference type="Proteomes" id="UP000239590">
    <property type="component" value="Unassembled WGS sequence"/>
</dbReference>
<proteinExistence type="predicted"/>
<dbReference type="RefSeq" id="WP_104715451.1">
    <property type="nucleotide sequence ID" value="NZ_PTRA01000005.1"/>
</dbReference>
<dbReference type="SUPFAM" id="SSF55144">
    <property type="entry name" value="LigT-like"/>
    <property type="match status" value="1"/>
</dbReference>
<reference evidence="2" key="1">
    <citation type="submission" date="2018-02" db="EMBL/GenBank/DDBJ databases">
        <title>Genome sequencing of Solimonas sp. HR-BB.</title>
        <authorList>
            <person name="Lee Y."/>
            <person name="Jeon C.O."/>
        </authorList>
    </citation>
    <scope>NUCLEOTIDE SEQUENCE [LARGE SCALE GENOMIC DNA]</scope>
    <source>
        <strain evidence="2">HR-U</strain>
    </source>
</reference>
<accession>A0A2S7IHM5</accession>